<feature type="transmembrane region" description="Helical" evidence="8">
    <location>
        <begin position="12"/>
        <end position="35"/>
    </location>
</feature>
<keyword evidence="11" id="KW-1185">Reference proteome</keyword>
<feature type="transmembrane region" description="Helical" evidence="8">
    <location>
        <begin position="67"/>
        <end position="90"/>
    </location>
</feature>
<dbReference type="CDD" id="cd06261">
    <property type="entry name" value="TM_PBP2"/>
    <property type="match status" value="1"/>
</dbReference>
<feature type="domain" description="ABC transmembrane type-1" evidence="9">
    <location>
        <begin position="68"/>
        <end position="257"/>
    </location>
</feature>
<comment type="caution">
    <text evidence="10">The sequence shown here is derived from an EMBL/GenBank/DDBJ whole genome shotgun (WGS) entry which is preliminary data.</text>
</comment>
<dbReference type="PANTHER" id="PTHR43848">
    <property type="entry name" value="PUTRESCINE TRANSPORT SYSTEM PERMEASE PROTEIN POTI"/>
    <property type="match status" value="1"/>
</dbReference>
<dbReference type="Pfam" id="PF00528">
    <property type="entry name" value="BPD_transp_1"/>
    <property type="match status" value="1"/>
</dbReference>
<evidence type="ECO:0000256" key="3">
    <source>
        <dbReference type="ARBA" id="ARBA00022448"/>
    </source>
</evidence>
<evidence type="ECO:0000256" key="6">
    <source>
        <dbReference type="ARBA" id="ARBA00022989"/>
    </source>
</evidence>
<keyword evidence="3 8" id="KW-0813">Transport</keyword>
<dbReference type="Gene3D" id="1.10.3720.10">
    <property type="entry name" value="MetI-like"/>
    <property type="match status" value="1"/>
</dbReference>
<name>A0ABU5EBV6_9PROT</name>
<sequence>MSATARRSRLPMILSVILAFYVLVLYGPVVLLPVFSFNDNIYAVFPLTQFTTKWYHQLTDNEAMLSALWASIKIAAASAVIATILGFLVAKAMTRYRVPAKNFFYAVFMLPLILPTIIKGASLLSFFRQYLDIPLSLWTIGAAHVTVTIPFAMLILIARLESFDRSLEEASADLGMNAWETAWRITLPLAMPGLIASLLLCFIVSFDEFMLAFFLSGSQPTLPIYMFGLLRFPESMPMMLALGSCILFFSIIAVTITEMLRLKRSEALL</sequence>
<evidence type="ECO:0000313" key="10">
    <source>
        <dbReference type="EMBL" id="MDY0883757.1"/>
    </source>
</evidence>
<keyword evidence="5 8" id="KW-0812">Transmembrane</keyword>
<evidence type="ECO:0000313" key="11">
    <source>
        <dbReference type="Proteomes" id="UP001279642"/>
    </source>
</evidence>
<gene>
    <name evidence="10" type="ORF">SMD27_12965</name>
</gene>
<dbReference type="InterPro" id="IPR000515">
    <property type="entry name" value="MetI-like"/>
</dbReference>
<dbReference type="EMBL" id="JAXCLW010000003">
    <property type="protein sequence ID" value="MDY0883757.1"/>
    <property type="molecule type" value="Genomic_DNA"/>
</dbReference>
<keyword evidence="4" id="KW-1003">Cell membrane</keyword>
<dbReference type="PROSITE" id="PS50928">
    <property type="entry name" value="ABC_TM1"/>
    <property type="match status" value="1"/>
</dbReference>
<dbReference type="InterPro" id="IPR035906">
    <property type="entry name" value="MetI-like_sf"/>
</dbReference>
<organism evidence="10 11">
    <name type="scientific">Dongia soli</name>
    <dbReference type="NCBI Taxonomy" id="600628"/>
    <lineage>
        <taxon>Bacteria</taxon>
        <taxon>Pseudomonadati</taxon>
        <taxon>Pseudomonadota</taxon>
        <taxon>Alphaproteobacteria</taxon>
        <taxon>Rhodospirillales</taxon>
        <taxon>Dongiaceae</taxon>
        <taxon>Dongia</taxon>
    </lineage>
</organism>
<feature type="transmembrane region" description="Helical" evidence="8">
    <location>
        <begin position="102"/>
        <end position="127"/>
    </location>
</feature>
<keyword evidence="6 8" id="KW-1133">Transmembrane helix</keyword>
<dbReference type="PANTHER" id="PTHR43848:SF2">
    <property type="entry name" value="PUTRESCINE TRANSPORT SYSTEM PERMEASE PROTEIN POTI"/>
    <property type="match status" value="1"/>
</dbReference>
<reference evidence="10 11" key="1">
    <citation type="journal article" date="2016" name="Antonie Van Leeuwenhoek">
        <title>Dongia soli sp. nov., isolated from soil from Dokdo, Korea.</title>
        <authorList>
            <person name="Kim D.U."/>
            <person name="Lee H."/>
            <person name="Kim H."/>
            <person name="Kim S.G."/>
            <person name="Ka J.O."/>
        </authorList>
    </citation>
    <scope>NUCLEOTIDE SEQUENCE [LARGE SCALE GENOMIC DNA]</scope>
    <source>
        <strain evidence="10 11">D78</strain>
    </source>
</reference>
<accession>A0ABU5EBV6</accession>
<feature type="transmembrane region" description="Helical" evidence="8">
    <location>
        <begin position="194"/>
        <end position="215"/>
    </location>
</feature>
<dbReference type="SUPFAM" id="SSF161098">
    <property type="entry name" value="MetI-like"/>
    <property type="match status" value="1"/>
</dbReference>
<dbReference type="InterPro" id="IPR051789">
    <property type="entry name" value="Bact_Polyamine_Transport"/>
</dbReference>
<evidence type="ECO:0000256" key="5">
    <source>
        <dbReference type="ARBA" id="ARBA00022692"/>
    </source>
</evidence>
<feature type="transmembrane region" description="Helical" evidence="8">
    <location>
        <begin position="235"/>
        <end position="256"/>
    </location>
</feature>
<comment type="subcellular location">
    <subcellularLocation>
        <location evidence="1 8">Cell membrane</location>
        <topology evidence="1 8">Multi-pass membrane protein</topology>
    </subcellularLocation>
</comment>
<feature type="transmembrane region" description="Helical" evidence="8">
    <location>
        <begin position="133"/>
        <end position="157"/>
    </location>
</feature>
<proteinExistence type="inferred from homology"/>
<evidence type="ECO:0000256" key="7">
    <source>
        <dbReference type="ARBA" id="ARBA00023136"/>
    </source>
</evidence>
<evidence type="ECO:0000256" key="2">
    <source>
        <dbReference type="ARBA" id="ARBA00007069"/>
    </source>
</evidence>
<evidence type="ECO:0000256" key="1">
    <source>
        <dbReference type="ARBA" id="ARBA00004651"/>
    </source>
</evidence>
<evidence type="ECO:0000256" key="4">
    <source>
        <dbReference type="ARBA" id="ARBA00022475"/>
    </source>
</evidence>
<protein>
    <submittedName>
        <fullName evidence="10">ABC transporter permease</fullName>
    </submittedName>
</protein>
<evidence type="ECO:0000259" key="9">
    <source>
        <dbReference type="PROSITE" id="PS50928"/>
    </source>
</evidence>
<comment type="similarity">
    <text evidence="2">Belongs to the binding-protein-dependent transport system permease family. CysTW subfamily.</text>
</comment>
<keyword evidence="7 8" id="KW-0472">Membrane</keyword>
<dbReference type="Proteomes" id="UP001279642">
    <property type="component" value="Unassembled WGS sequence"/>
</dbReference>
<dbReference type="RefSeq" id="WP_320508824.1">
    <property type="nucleotide sequence ID" value="NZ_JAXCLW010000003.1"/>
</dbReference>
<evidence type="ECO:0000256" key="8">
    <source>
        <dbReference type="RuleBase" id="RU363032"/>
    </source>
</evidence>